<sequence length="153" mass="16901">MTDDSTSYELESPEDVTPDNPFTLPGFFDAMADGELLAAHCTDCDTRLVPPRPACYACGSRALDLEAQPKRGTIVSYTEVRVPPDPFLDRAPFPVAIVELDSGARLTGRVDASYDDLEIDLPVSLSIREPGPIEREVARDHEAEWPIHVFELE</sequence>
<dbReference type="EMBL" id="CP024047">
    <property type="protein sequence ID" value="AXR78798.1"/>
    <property type="molecule type" value="Genomic_DNA"/>
</dbReference>
<dbReference type="Pfam" id="PF12172">
    <property type="entry name" value="zf-ChsH2"/>
    <property type="match status" value="1"/>
</dbReference>
<evidence type="ECO:0000259" key="2">
    <source>
        <dbReference type="Pfam" id="PF12172"/>
    </source>
</evidence>
<dbReference type="SUPFAM" id="SSF50249">
    <property type="entry name" value="Nucleic acid-binding proteins"/>
    <property type="match status" value="1"/>
</dbReference>
<dbReference type="Pfam" id="PF01796">
    <property type="entry name" value="OB_ChsH2_C"/>
    <property type="match status" value="1"/>
</dbReference>
<gene>
    <name evidence="3" type="ORF">AArc1_2483</name>
</gene>
<name>A0A346PH03_9EURY</name>
<evidence type="ECO:0000313" key="3">
    <source>
        <dbReference type="EMBL" id="AXR78798.1"/>
    </source>
</evidence>
<dbReference type="InterPro" id="IPR002878">
    <property type="entry name" value="ChsH2_C"/>
</dbReference>
<protein>
    <submittedName>
        <fullName evidence="3">OB-fold domain and Zn-ribbon containing protein</fullName>
    </submittedName>
</protein>
<dbReference type="RefSeq" id="WP_117364826.1">
    <property type="nucleotide sequence ID" value="NZ_CP024047.1"/>
</dbReference>
<dbReference type="PANTHER" id="PTHR34075">
    <property type="entry name" value="BLR3430 PROTEIN"/>
    <property type="match status" value="1"/>
</dbReference>
<dbReference type="Gene3D" id="6.10.30.10">
    <property type="match status" value="1"/>
</dbReference>
<reference evidence="4" key="1">
    <citation type="submission" date="2017-10" db="EMBL/GenBank/DDBJ databases">
        <title>Phenotypic and genomic properties of facultatively anaerobic sulfur-reducing natronoarchaea from hypersaline soda lakes.</title>
        <authorList>
            <person name="Sorokin D.Y."/>
            <person name="Kublanov I.V."/>
            <person name="Roman P."/>
            <person name="Sinninghe Damste J.S."/>
            <person name="Golyshin P.N."/>
            <person name="Rojo D."/>
            <person name="Ciordia S."/>
            <person name="Mena Md.C."/>
            <person name="Ferrer M."/>
            <person name="Messina E."/>
            <person name="Smedile F."/>
            <person name="La Spada G."/>
            <person name="La Cono V."/>
            <person name="Yakimov M.M."/>
        </authorList>
    </citation>
    <scope>NUCLEOTIDE SEQUENCE [LARGE SCALE GENOMIC DNA]</scope>
    <source>
        <strain evidence="4">AArc1</strain>
    </source>
</reference>
<proteinExistence type="predicted"/>
<dbReference type="Proteomes" id="UP000258707">
    <property type="component" value="Chromosome"/>
</dbReference>
<dbReference type="PANTHER" id="PTHR34075:SF5">
    <property type="entry name" value="BLR3430 PROTEIN"/>
    <property type="match status" value="1"/>
</dbReference>
<dbReference type="InterPro" id="IPR012340">
    <property type="entry name" value="NA-bd_OB-fold"/>
</dbReference>
<dbReference type="AlphaFoldDB" id="A0A346PH03"/>
<feature type="domain" description="ChsH2 rubredoxin-like zinc ribbon" evidence="2">
    <location>
        <begin position="29"/>
        <end position="64"/>
    </location>
</feature>
<feature type="domain" description="ChsH2 C-terminal OB-fold" evidence="1">
    <location>
        <begin position="67"/>
        <end position="127"/>
    </location>
</feature>
<dbReference type="InterPro" id="IPR052513">
    <property type="entry name" value="Thioester_dehydratase-like"/>
</dbReference>
<dbReference type="KEGG" id="nan:AArc1_2483"/>
<evidence type="ECO:0000259" key="1">
    <source>
        <dbReference type="Pfam" id="PF01796"/>
    </source>
</evidence>
<accession>A0A346PH03</accession>
<evidence type="ECO:0000313" key="4">
    <source>
        <dbReference type="Proteomes" id="UP000258707"/>
    </source>
</evidence>
<dbReference type="InterPro" id="IPR022002">
    <property type="entry name" value="ChsH2_Znr"/>
</dbReference>
<organism evidence="3 4">
    <name type="scientific">Natrarchaeobaculum sulfurireducens</name>
    <dbReference type="NCBI Taxonomy" id="2044521"/>
    <lineage>
        <taxon>Archaea</taxon>
        <taxon>Methanobacteriati</taxon>
        <taxon>Methanobacteriota</taxon>
        <taxon>Stenosarchaea group</taxon>
        <taxon>Halobacteria</taxon>
        <taxon>Halobacteriales</taxon>
        <taxon>Natrialbaceae</taxon>
        <taxon>Natrarchaeobaculum</taxon>
    </lineage>
</organism>
<dbReference type="GeneID" id="37639251"/>